<dbReference type="Gene3D" id="3.80.10.10">
    <property type="entry name" value="Ribonuclease Inhibitor"/>
    <property type="match status" value="1"/>
</dbReference>
<evidence type="ECO:0000313" key="2">
    <source>
        <dbReference type="Proteomes" id="UP000785679"/>
    </source>
</evidence>
<gene>
    <name evidence="1" type="ORF">FGO68_gene3749</name>
</gene>
<sequence length="805" mass="93648">MTRTQVAECQLKIQQYKENIFIQLMMKKKQDQSLVAFLRDQCHLEGQQLSKCADFFHKMGLKTIDQLLAFIPNQTVKDLVQLGLPESLAIDIVGHGNKILTKRQKTKGPILPRVTSKYLTFIIMGYAYPLHEAIDLVLLCKRARLLILQNYKIFIKQCIDNREKVKIKSLFQLLDERLHSKSYKICFQGSPSGRDLADCCQLFNSKVRFYSFECRWSLSSQLNQFLPIKITIQNCNDIPQLFEILPLSVTKLHLFQYQGKTPKIKLTPRKFKKLQLSGNQNQTLYILNHFAIATEKLKLDSSCLKSSGIANRLAKMDCKEIIIVINEDLEEQQFKQLLARKPKAKIYLHFSDGFKSSSIHQQKWAFDHMQCKYFDKPQQMSIKNNCGTEQLCNTLFMGPYARFKRKIVSVANLHNENVQFSKSDTETEELDVEGYRAPQIATIALNICKNLKVLKISSFYDLPIKELTVNTIGIEELEIYVSCDASWVTQMVNQILLKNKDTLKSIKCSHAFDFSNLKNSKCIRKLDISKCSDDSLNIIDSLQNLQELSTKNNRIVQRFKQSKTLEKFEFKDCLRKSSIKVLPESIKIVTLNGSNEFNSVKEFLDNNPQVKEITLTIDLMHQIAYLLHDYKHIKFNFLGDTNLFTMHQLYAYLHPLYIKPQPQPAEEPDKRVYELLFQRLTDKQQLFQPYVEAVISKYEMSVHDQLVDCPKRLLDQLAYFEEFEACICNAPTNVKKFDASHFEQAFKNQLDYLDEENLLILMSTYDEVFQLGSNAEHMLAVLKGMNKTQRKKMTKQSFFQMCRRN</sequence>
<organism evidence="1 2">
    <name type="scientific">Halteria grandinella</name>
    <dbReference type="NCBI Taxonomy" id="5974"/>
    <lineage>
        <taxon>Eukaryota</taxon>
        <taxon>Sar</taxon>
        <taxon>Alveolata</taxon>
        <taxon>Ciliophora</taxon>
        <taxon>Intramacronucleata</taxon>
        <taxon>Spirotrichea</taxon>
        <taxon>Stichotrichia</taxon>
        <taxon>Sporadotrichida</taxon>
        <taxon>Halteriidae</taxon>
        <taxon>Halteria</taxon>
    </lineage>
</organism>
<protein>
    <submittedName>
        <fullName evidence="1">Uncharacterized protein</fullName>
    </submittedName>
</protein>
<accession>A0A8J8NXG9</accession>
<reference evidence="1" key="1">
    <citation type="submission" date="2019-06" db="EMBL/GenBank/DDBJ databases">
        <authorList>
            <person name="Zheng W."/>
        </authorList>
    </citation>
    <scope>NUCLEOTIDE SEQUENCE</scope>
    <source>
        <strain evidence="1">QDHG01</strain>
    </source>
</reference>
<dbReference type="SUPFAM" id="SSF52058">
    <property type="entry name" value="L domain-like"/>
    <property type="match status" value="1"/>
</dbReference>
<proteinExistence type="predicted"/>
<dbReference type="InterPro" id="IPR032675">
    <property type="entry name" value="LRR_dom_sf"/>
</dbReference>
<name>A0A8J8NXG9_HALGN</name>
<keyword evidence="2" id="KW-1185">Reference proteome</keyword>
<dbReference type="AlphaFoldDB" id="A0A8J8NXG9"/>
<evidence type="ECO:0000313" key="1">
    <source>
        <dbReference type="EMBL" id="TNV82993.1"/>
    </source>
</evidence>
<dbReference type="Proteomes" id="UP000785679">
    <property type="component" value="Unassembled WGS sequence"/>
</dbReference>
<comment type="caution">
    <text evidence="1">The sequence shown here is derived from an EMBL/GenBank/DDBJ whole genome shotgun (WGS) entry which is preliminary data.</text>
</comment>
<dbReference type="EMBL" id="RRYP01004287">
    <property type="protein sequence ID" value="TNV82993.1"/>
    <property type="molecule type" value="Genomic_DNA"/>
</dbReference>